<sequence length="157" mass="17608">MKKNKTNAMRILESKKIDFEIINYEVDENIDGISVANKVGLDLNIVFKTLVTIGADNNNYVFVIPVNRELDLKKAAKSVNVKKIEMIHVKDIKKITGYIRGGCSPIGMKKLYKTVLDNSAMEFNQIYVSGGKLGAQIKISPRDLIEITDADIYDLVK</sequence>
<dbReference type="EMBL" id="CP066744">
    <property type="protein sequence ID" value="QQK08870.1"/>
    <property type="molecule type" value="Genomic_DNA"/>
</dbReference>
<protein>
    <submittedName>
        <fullName evidence="1">Cys-tRNA(Pro) deacylase</fullName>
    </submittedName>
</protein>
<reference evidence="1 2" key="1">
    <citation type="journal article" date="2022" name="Int. J. Syst. Evol. Microbiol.">
        <title>Miniphocaeibacter halophilus sp. nov., an ammonium-tolerant acetate-producing bacterium isolated from a biogas system.</title>
        <authorList>
            <person name="Schnurer A."/>
            <person name="Singh A."/>
            <person name="Bi S."/>
            <person name="Qiao W."/>
            <person name="Westerholm M."/>
        </authorList>
    </citation>
    <scope>NUCLEOTIDE SEQUENCE [LARGE SCALE GENOMIC DNA]</scope>
    <source>
        <strain evidence="1 2">AMB_01</strain>
    </source>
</reference>
<keyword evidence="2" id="KW-1185">Reference proteome</keyword>
<evidence type="ECO:0000313" key="2">
    <source>
        <dbReference type="Proteomes" id="UP000595814"/>
    </source>
</evidence>
<accession>A0AC61MT46</accession>
<dbReference type="Proteomes" id="UP000595814">
    <property type="component" value="Chromosome"/>
</dbReference>
<organism evidence="1 2">
    <name type="scientific">Miniphocaeibacter halophilus</name>
    <dbReference type="NCBI Taxonomy" id="2931922"/>
    <lineage>
        <taxon>Bacteria</taxon>
        <taxon>Bacillati</taxon>
        <taxon>Bacillota</taxon>
        <taxon>Tissierellia</taxon>
        <taxon>Tissierellales</taxon>
        <taxon>Peptoniphilaceae</taxon>
        <taxon>Miniphocaeibacter</taxon>
    </lineage>
</organism>
<evidence type="ECO:0000313" key="1">
    <source>
        <dbReference type="EMBL" id="QQK08870.1"/>
    </source>
</evidence>
<name>A0AC61MT46_9FIRM</name>
<gene>
    <name evidence="1" type="primary">ybaK</name>
    <name evidence="1" type="ORF">JFY71_04870</name>
</gene>
<proteinExistence type="predicted"/>